<dbReference type="Pfam" id="PF07559">
    <property type="entry name" value="FlgE_D2"/>
    <property type="match status" value="1"/>
</dbReference>
<evidence type="ECO:0000259" key="9">
    <source>
        <dbReference type="Pfam" id="PF22692"/>
    </source>
</evidence>
<evidence type="ECO:0000256" key="1">
    <source>
        <dbReference type="ARBA" id="ARBA00004117"/>
    </source>
</evidence>
<keyword evidence="11" id="KW-1185">Reference proteome</keyword>
<dbReference type="EMBL" id="CP023009">
    <property type="protein sequence ID" value="AXW87610.1"/>
    <property type="molecule type" value="Genomic_DNA"/>
</dbReference>
<feature type="domain" description="Flagellar basal-body/hook protein C-terminal" evidence="7">
    <location>
        <begin position="367"/>
        <end position="411"/>
    </location>
</feature>
<dbReference type="Pfam" id="PF22692">
    <property type="entry name" value="LlgE_F_G_D1"/>
    <property type="match status" value="1"/>
</dbReference>
<keyword evidence="4 5" id="KW-0975">Bacterial flagellum</keyword>
<dbReference type="GO" id="GO:0009425">
    <property type="term" value="C:bacterial-type flagellum basal body"/>
    <property type="evidence" value="ECO:0007669"/>
    <property type="project" value="UniProtKB-SubCell"/>
</dbReference>
<protein>
    <recommendedName>
        <fullName evidence="3 5">Flagellar hook protein FlgE</fullName>
    </recommendedName>
</protein>
<feature type="domain" description="Flagellar basal body rod protein N-terminal" evidence="6">
    <location>
        <begin position="6"/>
        <end position="33"/>
    </location>
</feature>
<dbReference type="InterPro" id="IPR020013">
    <property type="entry name" value="Flagellar_FlgE/F/G"/>
</dbReference>
<feature type="domain" description="Flagellar hook protein FlgE D2" evidence="8">
    <location>
        <begin position="157"/>
        <end position="293"/>
    </location>
</feature>
<dbReference type="Proteomes" id="UP000263881">
    <property type="component" value="Chromosome"/>
</dbReference>
<comment type="similarity">
    <text evidence="2 5">Belongs to the flagella basal body rod proteins family.</text>
</comment>
<evidence type="ECO:0000259" key="8">
    <source>
        <dbReference type="Pfam" id="PF07559"/>
    </source>
</evidence>
<dbReference type="PANTHER" id="PTHR30435">
    <property type="entry name" value="FLAGELLAR PROTEIN"/>
    <property type="match status" value="1"/>
</dbReference>
<dbReference type="PANTHER" id="PTHR30435:SF1">
    <property type="entry name" value="FLAGELLAR HOOK PROTEIN FLGE"/>
    <property type="match status" value="1"/>
</dbReference>
<keyword evidence="10" id="KW-0969">Cilium</keyword>
<dbReference type="InterPro" id="IPR010930">
    <property type="entry name" value="Flg_bb/hook_C_dom"/>
</dbReference>
<dbReference type="InterPro" id="IPR037925">
    <property type="entry name" value="FlgE/F/G-like"/>
</dbReference>
<evidence type="ECO:0000256" key="5">
    <source>
        <dbReference type="RuleBase" id="RU362116"/>
    </source>
</evidence>
<dbReference type="NCBIfam" id="NF004238">
    <property type="entry name" value="PRK05682.1-1"/>
    <property type="match status" value="1"/>
</dbReference>
<dbReference type="GO" id="GO:0009424">
    <property type="term" value="C:bacterial-type flagellum hook"/>
    <property type="evidence" value="ECO:0007669"/>
    <property type="project" value="TreeGrafter"/>
</dbReference>
<feature type="domain" description="Flagellar hook protein FlgE/F/G-like D1" evidence="9">
    <location>
        <begin position="76"/>
        <end position="139"/>
    </location>
</feature>
<gene>
    <name evidence="10" type="primary">flgE</name>
    <name evidence="10" type="ORF">CKQ53_11900</name>
</gene>
<proteinExistence type="inferred from homology"/>
<evidence type="ECO:0000313" key="10">
    <source>
        <dbReference type="EMBL" id="AXW87610.1"/>
    </source>
</evidence>
<keyword evidence="10" id="KW-0282">Flagellum</keyword>
<dbReference type="Pfam" id="PF06429">
    <property type="entry name" value="Flg_bbr_C"/>
    <property type="match status" value="1"/>
</dbReference>
<evidence type="ECO:0000313" key="11">
    <source>
        <dbReference type="Proteomes" id="UP000263881"/>
    </source>
</evidence>
<organism evidence="10 11">
    <name type="scientific">Lonsdalea britannica</name>
    <dbReference type="NCBI Taxonomy" id="1082704"/>
    <lineage>
        <taxon>Bacteria</taxon>
        <taxon>Pseudomonadati</taxon>
        <taxon>Pseudomonadota</taxon>
        <taxon>Gammaproteobacteria</taxon>
        <taxon>Enterobacterales</taxon>
        <taxon>Pectobacteriaceae</taxon>
        <taxon>Lonsdalea</taxon>
    </lineage>
</organism>
<dbReference type="AlphaFoldDB" id="A0AAD0SI03"/>
<dbReference type="InterPro" id="IPR019776">
    <property type="entry name" value="Flagellar_basal_body_rod_CS"/>
</dbReference>
<comment type="function">
    <text evidence="5">A flexible structure which links the flagellar filament to the drive apparatus in the basal body.</text>
</comment>
<dbReference type="NCBIfam" id="TIGR03506">
    <property type="entry name" value="FlgEFG_subfam"/>
    <property type="match status" value="1"/>
</dbReference>
<evidence type="ECO:0000259" key="6">
    <source>
        <dbReference type="Pfam" id="PF00460"/>
    </source>
</evidence>
<dbReference type="RefSeq" id="WP_094118302.1">
    <property type="nucleotide sequence ID" value="NZ_CP023009.1"/>
</dbReference>
<dbReference type="PROSITE" id="PS00588">
    <property type="entry name" value="FLAGELLA_BB_ROD"/>
    <property type="match status" value="1"/>
</dbReference>
<dbReference type="GO" id="GO:0071978">
    <property type="term" value="P:bacterial-type flagellum-dependent swarming motility"/>
    <property type="evidence" value="ECO:0007669"/>
    <property type="project" value="TreeGrafter"/>
</dbReference>
<dbReference type="Gene3D" id="2.60.98.20">
    <property type="entry name" value="Flagellar hook protein FlgE"/>
    <property type="match status" value="1"/>
</dbReference>
<evidence type="ECO:0000256" key="2">
    <source>
        <dbReference type="ARBA" id="ARBA00009677"/>
    </source>
</evidence>
<accession>A0AAD0SI03</accession>
<dbReference type="Pfam" id="PF00460">
    <property type="entry name" value="Flg_bb_rod"/>
    <property type="match status" value="1"/>
</dbReference>
<dbReference type="SUPFAM" id="SSF117143">
    <property type="entry name" value="Flagellar hook protein flgE"/>
    <property type="match status" value="1"/>
</dbReference>
<evidence type="ECO:0000259" key="7">
    <source>
        <dbReference type="Pfam" id="PF06429"/>
    </source>
</evidence>
<reference evidence="10 11" key="1">
    <citation type="submission" date="2017-08" db="EMBL/GenBank/DDBJ databases">
        <title>Comparative genomics of bacteria isolated from necrotic lesions of AOD affected trees.</title>
        <authorList>
            <person name="Doonan J."/>
            <person name="Denman S."/>
            <person name="McDonald J.E."/>
        </authorList>
    </citation>
    <scope>NUCLEOTIDE SEQUENCE [LARGE SCALE GENOMIC DNA]</scope>
    <source>
        <strain evidence="10 11">477</strain>
    </source>
</reference>
<dbReference type="InterPro" id="IPR053967">
    <property type="entry name" value="LlgE_F_G-like_D1"/>
</dbReference>
<dbReference type="GO" id="GO:0005829">
    <property type="term" value="C:cytosol"/>
    <property type="evidence" value="ECO:0007669"/>
    <property type="project" value="TreeGrafter"/>
</dbReference>
<dbReference type="InterPro" id="IPR011491">
    <property type="entry name" value="FlgE_D2"/>
</dbReference>
<evidence type="ECO:0000256" key="4">
    <source>
        <dbReference type="ARBA" id="ARBA00023143"/>
    </source>
</evidence>
<dbReference type="InterPro" id="IPR001444">
    <property type="entry name" value="Flag_bb_rod_N"/>
</dbReference>
<sequence length="412" mass="42323">MGFSQAVSGLNAASSNLDVIGNNIANSETKGFKGATVSFADIFADSAVGLGVKVAAVTQNFNDGTIENTDVGTDVAISGNGFYRVADDAGSVYYTRNGEFQLDADRNLTTKTGYYVTGYAATGTPPTIAAGAEPTTLNISAGSIAAQQTSTSTYVANLNSSTTALAAGTTFDATNSSTYSWTKSMTTYDSLGNTHVMNLYFSKTADNTWEVHALDSSDSNATAQDLGSLNFSTSGQLSGTTLPGATAATDTKSFTINTNSLNGSAANAFTIDFTGSTQQNASSSELSKTQNGYTTGNLVEYAINDDGTISGTYSNGQSQLLGQIVLATFSNNQGLKSEGDNVWSATSSSGEASLGSAGTGLLGSLTSGALESSNVDIGAELVSMIVAQRNYQSNAQTIKTQDSILNTLVNLR</sequence>
<dbReference type="KEGG" id="lbq:CKQ53_11900"/>
<comment type="subcellular location">
    <subcellularLocation>
        <location evidence="1 5">Bacterial flagellum basal body</location>
    </subcellularLocation>
</comment>
<name>A0AAD0SI03_9GAMM</name>
<keyword evidence="10" id="KW-0966">Cell projection</keyword>
<evidence type="ECO:0000256" key="3">
    <source>
        <dbReference type="ARBA" id="ARBA00019015"/>
    </source>
</evidence>
<dbReference type="InterPro" id="IPR037058">
    <property type="entry name" value="Falgellar_hook_FlgE_sf"/>
</dbReference>